<sequence>MTLAAASVPFSKQEEGVLYLTEGGTETEVMYRYGHELREFAMFELMHNPAAVNDLRDMYRRYLDVAAKHGFAALMAGFDYRLSPDWGKKLGYSDEALREMQHLCIDFLREVSRPYIGQLPRIVICGCVGPRGDAYSLNKEVTAESAEQYHSWQMEVLAECDVDLVWAATINNIPEAVGLAKAAARAKLPINICWTLTSDHRLRSGPTVKDAVETTDKVAGIARPDSYGINCSHPVEFEPALGDGAWVNRLRMFRPNAAKMDKVALCKIGHIEEGDPDELGEMMGALARRFSGVDMWGGCCGTWDKHFDKIASAVRMARSS</sequence>
<keyword evidence="6" id="KW-1185">Reference proteome</keyword>
<evidence type="ECO:0000256" key="2">
    <source>
        <dbReference type="ARBA" id="ARBA00022679"/>
    </source>
</evidence>
<evidence type="ECO:0000313" key="6">
    <source>
        <dbReference type="Proteomes" id="UP001059950"/>
    </source>
</evidence>
<dbReference type="Gene3D" id="3.20.20.330">
    <property type="entry name" value="Homocysteine-binding-like domain"/>
    <property type="match status" value="1"/>
</dbReference>
<evidence type="ECO:0000256" key="3">
    <source>
        <dbReference type="PROSITE-ProRule" id="PRU00333"/>
    </source>
</evidence>
<dbReference type="InterPro" id="IPR036589">
    <property type="entry name" value="HCY_dom_sf"/>
</dbReference>
<keyword evidence="3" id="KW-0479">Metal-binding</keyword>
<keyword evidence="1 3" id="KW-0489">Methyltransferase</keyword>
<keyword evidence="2 3" id="KW-0808">Transferase</keyword>
<dbReference type="PANTHER" id="PTHR11103:SF18">
    <property type="entry name" value="SLR1189 PROTEIN"/>
    <property type="match status" value="1"/>
</dbReference>
<keyword evidence="3" id="KW-0862">Zinc</keyword>
<protein>
    <submittedName>
        <fullName evidence="5">Homocysteine S-methyltransferase family protein</fullName>
    </submittedName>
</protein>
<name>A0ABY5H221_9GAMM</name>
<evidence type="ECO:0000313" key="5">
    <source>
        <dbReference type="EMBL" id="UTW05569.1"/>
    </source>
</evidence>
<dbReference type="PROSITE" id="PS50970">
    <property type="entry name" value="HCY"/>
    <property type="match status" value="1"/>
</dbReference>
<proteinExistence type="predicted"/>
<dbReference type="SUPFAM" id="SSF82282">
    <property type="entry name" value="Homocysteine S-methyltransferase"/>
    <property type="match status" value="1"/>
</dbReference>
<evidence type="ECO:0000259" key="4">
    <source>
        <dbReference type="PROSITE" id="PS50970"/>
    </source>
</evidence>
<dbReference type="Proteomes" id="UP001059950">
    <property type="component" value="Plasmid unnamed"/>
</dbReference>
<feature type="binding site" evidence="3">
    <location>
        <position position="299"/>
    </location>
    <ligand>
        <name>Zn(2+)</name>
        <dbReference type="ChEBI" id="CHEBI:29105"/>
    </ligand>
</feature>
<dbReference type="Pfam" id="PF02574">
    <property type="entry name" value="S-methyl_trans"/>
    <property type="match status" value="1"/>
</dbReference>
<comment type="cofactor">
    <cofactor evidence="3">
        <name>Zn(2+)</name>
        <dbReference type="ChEBI" id="CHEBI:29105"/>
    </cofactor>
</comment>
<feature type="binding site" evidence="3">
    <location>
        <position position="300"/>
    </location>
    <ligand>
        <name>Zn(2+)</name>
        <dbReference type="ChEBI" id="CHEBI:29105"/>
    </ligand>
</feature>
<gene>
    <name evidence="5" type="ORF">KDX31_20850</name>
</gene>
<dbReference type="EMBL" id="CP073345">
    <property type="protein sequence ID" value="UTW05569.1"/>
    <property type="molecule type" value="Genomic_DNA"/>
</dbReference>
<dbReference type="PANTHER" id="PTHR11103">
    <property type="entry name" value="SLR1189 PROTEIN"/>
    <property type="match status" value="1"/>
</dbReference>
<accession>A0ABY5H221</accession>
<keyword evidence="5" id="KW-0614">Plasmid</keyword>
<feature type="domain" description="Hcy-binding" evidence="4">
    <location>
        <begin position="7"/>
        <end position="314"/>
    </location>
</feature>
<organism evidence="5 6">
    <name type="scientific">Amphritea atlantica</name>
    <dbReference type="NCBI Taxonomy" id="355243"/>
    <lineage>
        <taxon>Bacteria</taxon>
        <taxon>Pseudomonadati</taxon>
        <taxon>Pseudomonadota</taxon>
        <taxon>Gammaproteobacteria</taxon>
        <taxon>Oceanospirillales</taxon>
        <taxon>Oceanospirillaceae</taxon>
        <taxon>Amphritea</taxon>
    </lineage>
</organism>
<dbReference type="InterPro" id="IPR003726">
    <property type="entry name" value="HCY_dom"/>
</dbReference>
<feature type="binding site" evidence="3">
    <location>
        <position position="231"/>
    </location>
    <ligand>
        <name>Zn(2+)</name>
        <dbReference type="ChEBI" id="CHEBI:29105"/>
    </ligand>
</feature>
<geneLocation type="plasmid" evidence="5 6">
    <name>unnamed</name>
</geneLocation>
<reference evidence="5" key="1">
    <citation type="submission" date="2021-04" db="EMBL/GenBank/DDBJ databases">
        <title>Oceanospirillales bacteria with DddD are important DMSP degraders in coastal seawater.</title>
        <authorList>
            <person name="Liu J."/>
        </authorList>
    </citation>
    <scope>NUCLEOTIDE SEQUENCE</scope>
    <source>
        <strain evidence="5">GY6</strain>
        <plasmid evidence="5">unnamed</plasmid>
    </source>
</reference>
<evidence type="ECO:0000256" key="1">
    <source>
        <dbReference type="ARBA" id="ARBA00022603"/>
    </source>
</evidence>